<dbReference type="Pfam" id="PF00246">
    <property type="entry name" value="Peptidase_M14"/>
    <property type="match status" value="1"/>
</dbReference>
<dbReference type="GO" id="GO:0004181">
    <property type="term" value="F:metallocarboxypeptidase activity"/>
    <property type="evidence" value="ECO:0007669"/>
    <property type="project" value="InterPro"/>
</dbReference>
<sequence>FRKPAYFEFPTVSPPKCQIRIMRTLFTVLAIIGSVSKFCHSAESLPPHIETLDEIYEEVRGYAKRFSVLARLTEIGTTYEKRPIYCLIIHDRSNPNPDLTVLVEFGVHAREWASPASGLFLIRQLLVNTNYRKLIQEIKWIIIPVMNPDGYHYSTDIFKGSDKERRFWRKNRRPLNPSKCFGVDLNRNYPVGFERNNSRLAAACDEIFSGPGPLSEPETQAMDELLSSLGYVDAYVAVHACSQSILHPYGYKKKTPSRKFMNILRKAANLMKKSMSKVAGTKYKVQSAADLYLAGGASDDYAFENFNIPIVYTLELGYDSEDDEKCFHPGPKEMIQLQR</sequence>
<evidence type="ECO:0000256" key="7">
    <source>
        <dbReference type="ARBA" id="ARBA00022801"/>
    </source>
</evidence>
<dbReference type="GO" id="GO:0008270">
    <property type="term" value="F:zinc ion binding"/>
    <property type="evidence" value="ECO:0007669"/>
    <property type="project" value="InterPro"/>
</dbReference>
<keyword evidence="3 12" id="KW-0121">Carboxypeptidase</keyword>
<evidence type="ECO:0000256" key="8">
    <source>
        <dbReference type="ARBA" id="ARBA00022833"/>
    </source>
</evidence>
<evidence type="ECO:0000256" key="2">
    <source>
        <dbReference type="ARBA" id="ARBA00005988"/>
    </source>
</evidence>
<dbReference type="InterPro" id="IPR000834">
    <property type="entry name" value="Peptidase_M14"/>
</dbReference>
<dbReference type="PANTHER" id="PTHR11705:SF143">
    <property type="entry name" value="SLL0236 PROTEIN"/>
    <property type="match status" value="1"/>
</dbReference>
<evidence type="ECO:0000256" key="10">
    <source>
        <dbReference type="PROSITE-ProRule" id="PRU01379"/>
    </source>
</evidence>
<evidence type="ECO:0000313" key="12">
    <source>
        <dbReference type="EMBL" id="JAG12490.1"/>
    </source>
</evidence>
<evidence type="ECO:0000256" key="5">
    <source>
        <dbReference type="ARBA" id="ARBA00022723"/>
    </source>
</evidence>
<feature type="active site" description="Proton donor/acceptor" evidence="10">
    <location>
        <position position="315"/>
    </location>
</feature>
<feature type="domain" description="Peptidase M14" evidence="11">
    <location>
        <begin position="48"/>
        <end position="339"/>
    </location>
</feature>
<keyword evidence="6" id="KW-0732">Signal</keyword>
<evidence type="ECO:0000256" key="9">
    <source>
        <dbReference type="ARBA" id="ARBA00023049"/>
    </source>
</evidence>
<evidence type="ECO:0000259" key="11">
    <source>
        <dbReference type="PROSITE" id="PS52035"/>
    </source>
</evidence>
<accession>A0A0A9X5W5</accession>
<evidence type="ECO:0000256" key="3">
    <source>
        <dbReference type="ARBA" id="ARBA00022645"/>
    </source>
</evidence>
<name>A0A0A9X5W5_LYGHE</name>
<dbReference type="PROSITE" id="PS52035">
    <property type="entry name" value="PEPTIDASE_M14"/>
    <property type="match status" value="1"/>
</dbReference>
<evidence type="ECO:0000256" key="6">
    <source>
        <dbReference type="ARBA" id="ARBA00022729"/>
    </source>
</evidence>
<feature type="non-terminal residue" evidence="12">
    <location>
        <position position="339"/>
    </location>
</feature>
<dbReference type="PRINTS" id="PR00765">
    <property type="entry name" value="CRBOXYPTASEA"/>
</dbReference>
<gene>
    <name evidence="12" type="primary">CPO_1</name>
    <name evidence="12" type="ORF">CM83_6201</name>
</gene>
<protein>
    <submittedName>
        <fullName evidence="12">Carboxypeptidase O</fullName>
    </submittedName>
</protein>
<organism evidence="12">
    <name type="scientific">Lygus hesperus</name>
    <name type="common">Western plant bug</name>
    <dbReference type="NCBI Taxonomy" id="30085"/>
    <lineage>
        <taxon>Eukaryota</taxon>
        <taxon>Metazoa</taxon>
        <taxon>Ecdysozoa</taxon>
        <taxon>Arthropoda</taxon>
        <taxon>Hexapoda</taxon>
        <taxon>Insecta</taxon>
        <taxon>Pterygota</taxon>
        <taxon>Neoptera</taxon>
        <taxon>Paraneoptera</taxon>
        <taxon>Hemiptera</taxon>
        <taxon>Heteroptera</taxon>
        <taxon>Panheteroptera</taxon>
        <taxon>Cimicomorpha</taxon>
        <taxon>Miridae</taxon>
        <taxon>Mirini</taxon>
        <taxon>Lygus</taxon>
    </lineage>
</organism>
<dbReference type="AlphaFoldDB" id="A0A0A9X5W5"/>
<keyword evidence="8" id="KW-0862">Zinc</keyword>
<comment type="similarity">
    <text evidence="2 10">Belongs to the peptidase M14 family.</text>
</comment>
<dbReference type="EMBL" id="GBHO01031114">
    <property type="protein sequence ID" value="JAG12490.1"/>
    <property type="molecule type" value="Transcribed_RNA"/>
</dbReference>
<dbReference type="PANTHER" id="PTHR11705">
    <property type="entry name" value="PROTEASE FAMILY M14 CARBOXYPEPTIDASE A,B"/>
    <property type="match status" value="1"/>
</dbReference>
<keyword evidence="5" id="KW-0479">Metal-binding</keyword>
<dbReference type="SUPFAM" id="SSF53187">
    <property type="entry name" value="Zn-dependent exopeptidases"/>
    <property type="match status" value="1"/>
</dbReference>
<keyword evidence="4" id="KW-0645">Protease</keyword>
<reference evidence="12" key="2">
    <citation type="submission" date="2014-07" db="EMBL/GenBank/DDBJ databases">
        <authorList>
            <person name="Hull J."/>
        </authorList>
    </citation>
    <scope>NUCLEOTIDE SEQUENCE</scope>
</reference>
<comment type="cofactor">
    <cofactor evidence="1">
        <name>Zn(2+)</name>
        <dbReference type="ChEBI" id="CHEBI:29105"/>
    </cofactor>
</comment>
<feature type="non-terminal residue" evidence="12">
    <location>
        <position position="1"/>
    </location>
</feature>
<dbReference type="FunFam" id="3.40.630.10:FF:000084">
    <property type="entry name" value="Carboxypeptidase B2"/>
    <property type="match status" value="1"/>
</dbReference>
<proteinExistence type="inferred from homology"/>
<dbReference type="GO" id="GO:0006508">
    <property type="term" value="P:proteolysis"/>
    <property type="evidence" value="ECO:0007669"/>
    <property type="project" value="UniProtKB-KW"/>
</dbReference>
<keyword evidence="9" id="KW-0482">Metalloprotease</keyword>
<dbReference type="GO" id="GO:0005615">
    <property type="term" value="C:extracellular space"/>
    <property type="evidence" value="ECO:0007669"/>
    <property type="project" value="TreeGrafter"/>
</dbReference>
<evidence type="ECO:0000256" key="1">
    <source>
        <dbReference type="ARBA" id="ARBA00001947"/>
    </source>
</evidence>
<evidence type="ECO:0000256" key="4">
    <source>
        <dbReference type="ARBA" id="ARBA00022670"/>
    </source>
</evidence>
<keyword evidence="7" id="KW-0378">Hydrolase</keyword>
<reference evidence="12" key="1">
    <citation type="journal article" date="2014" name="PLoS ONE">
        <title>Transcriptome-Based Identification of ABC Transporters in the Western Tarnished Plant Bug Lygus hesperus.</title>
        <authorList>
            <person name="Hull J.J."/>
            <person name="Chaney K."/>
            <person name="Geib S.M."/>
            <person name="Fabrick J.A."/>
            <person name="Brent C.S."/>
            <person name="Walsh D."/>
            <person name="Lavine L.C."/>
        </authorList>
    </citation>
    <scope>NUCLEOTIDE SEQUENCE</scope>
</reference>
<dbReference type="SMART" id="SM00631">
    <property type="entry name" value="Zn_pept"/>
    <property type="match status" value="1"/>
</dbReference>
<dbReference type="Gene3D" id="3.40.630.10">
    <property type="entry name" value="Zn peptidases"/>
    <property type="match status" value="1"/>
</dbReference>